<accession>A0A835IH89</accession>
<dbReference type="InterPro" id="IPR011990">
    <property type="entry name" value="TPR-like_helical_dom_sf"/>
</dbReference>
<evidence type="ECO:0000256" key="1">
    <source>
        <dbReference type="ARBA" id="ARBA00022737"/>
    </source>
</evidence>
<dbReference type="GO" id="GO:0009451">
    <property type="term" value="P:RNA modification"/>
    <property type="evidence" value="ECO:0007669"/>
    <property type="project" value="InterPro"/>
</dbReference>
<feature type="repeat" description="PPR" evidence="2">
    <location>
        <begin position="22"/>
        <end position="56"/>
    </location>
</feature>
<dbReference type="EMBL" id="JADFTS010000003">
    <property type="protein sequence ID" value="KAF9617895.1"/>
    <property type="molecule type" value="Genomic_DNA"/>
</dbReference>
<feature type="repeat" description="PPR" evidence="2">
    <location>
        <begin position="155"/>
        <end position="185"/>
    </location>
</feature>
<dbReference type="NCBIfam" id="TIGR00756">
    <property type="entry name" value="PPR"/>
    <property type="match status" value="4"/>
</dbReference>
<evidence type="ECO:0000256" key="2">
    <source>
        <dbReference type="PROSITE-ProRule" id="PRU00708"/>
    </source>
</evidence>
<evidence type="ECO:0000313" key="4">
    <source>
        <dbReference type="Proteomes" id="UP000631114"/>
    </source>
</evidence>
<protein>
    <recommendedName>
        <fullName evidence="5">Pentatricopeptide repeat-containing protein</fullName>
    </recommendedName>
</protein>
<dbReference type="InterPro" id="IPR046960">
    <property type="entry name" value="PPR_At4g14850-like_plant"/>
</dbReference>
<dbReference type="GO" id="GO:0003723">
    <property type="term" value="F:RNA binding"/>
    <property type="evidence" value="ECO:0007669"/>
    <property type="project" value="InterPro"/>
</dbReference>
<organism evidence="3 4">
    <name type="scientific">Coptis chinensis</name>
    <dbReference type="NCBI Taxonomy" id="261450"/>
    <lineage>
        <taxon>Eukaryota</taxon>
        <taxon>Viridiplantae</taxon>
        <taxon>Streptophyta</taxon>
        <taxon>Embryophyta</taxon>
        <taxon>Tracheophyta</taxon>
        <taxon>Spermatophyta</taxon>
        <taxon>Magnoliopsida</taxon>
        <taxon>Ranunculales</taxon>
        <taxon>Ranunculaceae</taxon>
        <taxon>Coptidoideae</taxon>
        <taxon>Coptis</taxon>
    </lineage>
</organism>
<dbReference type="PROSITE" id="PS51375">
    <property type="entry name" value="PPR"/>
    <property type="match status" value="2"/>
</dbReference>
<gene>
    <name evidence="3" type="ORF">IFM89_039114</name>
</gene>
<evidence type="ECO:0008006" key="5">
    <source>
        <dbReference type="Google" id="ProtNLM"/>
    </source>
</evidence>
<dbReference type="AlphaFoldDB" id="A0A835IH89"/>
<name>A0A835IH89_9MAGN</name>
<dbReference type="PANTHER" id="PTHR47926:SF365">
    <property type="entry name" value="DYW DOMAIN-CONTAINING PROTEIN"/>
    <property type="match status" value="1"/>
</dbReference>
<keyword evidence="4" id="KW-1185">Reference proteome</keyword>
<dbReference type="Pfam" id="PF01535">
    <property type="entry name" value="PPR"/>
    <property type="match status" value="2"/>
</dbReference>
<dbReference type="PANTHER" id="PTHR47926">
    <property type="entry name" value="PENTATRICOPEPTIDE REPEAT-CONTAINING PROTEIN"/>
    <property type="match status" value="1"/>
</dbReference>
<keyword evidence="1" id="KW-0677">Repeat</keyword>
<comment type="caution">
    <text evidence="3">The sequence shown here is derived from an EMBL/GenBank/DDBJ whole genome shotgun (WGS) entry which is preliminary data.</text>
</comment>
<dbReference type="OrthoDB" id="1868351at2759"/>
<dbReference type="Pfam" id="PF13041">
    <property type="entry name" value="PPR_2"/>
    <property type="match status" value="1"/>
</dbReference>
<reference evidence="3 4" key="1">
    <citation type="submission" date="2020-10" db="EMBL/GenBank/DDBJ databases">
        <title>The Coptis chinensis genome and diversification of protoberbering-type alkaloids.</title>
        <authorList>
            <person name="Wang B."/>
            <person name="Shu S."/>
            <person name="Song C."/>
            <person name="Liu Y."/>
        </authorList>
    </citation>
    <scope>NUCLEOTIDE SEQUENCE [LARGE SCALE GENOMIC DNA]</scope>
    <source>
        <strain evidence="3">HL-2020</strain>
        <tissue evidence="3">Leaf</tissue>
    </source>
</reference>
<dbReference type="InterPro" id="IPR002885">
    <property type="entry name" value="PPR_rpt"/>
</dbReference>
<dbReference type="Proteomes" id="UP000631114">
    <property type="component" value="Unassembled WGS sequence"/>
</dbReference>
<dbReference type="Gene3D" id="1.25.40.10">
    <property type="entry name" value="Tetratricopeptide repeat domain"/>
    <property type="match status" value="2"/>
</dbReference>
<evidence type="ECO:0000313" key="3">
    <source>
        <dbReference type="EMBL" id="KAF9617895.1"/>
    </source>
</evidence>
<proteinExistence type="predicted"/>
<dbReference type="Pfam" id="PF12854">
    <property type="entry name" value="PPR_1"/>
    <property type="match status" value="1"/>
</dbReference>
<sequence>MYASFDLIHSASRLFDSMSNRDSVSWNSIISGYVRVGYVDTAHRIFDQMPMKNVVSWNIMISGYLNKARNPGCGLKLFREMIKMGVKGIDTTFVVVLTACSRSARLKEGKSVHGSIIKNFGMSTLIIKTALIDMYSKCRRVDAARRVFNSMLVRNIVSWNAMILGYCIHGCPDDGISLFHEMIGIMHCDDDYGGGRKERKRSKVLHTNSGLWSGFVSDFGQPS</sequence>